<proteinExistence type="predicted"/>
<evidence type="ECO:0000313" key="2">
    <source>
        <dbReference type="Proteomes" id="UP001157186"/>
    </source>
</evidence>
<organism evidence="1 2">
    <name type="scientific">Thalassotalea insulae</name>
    <dbReference type="NCBI Taxonomy" id="2056778"/>
    <lineage>
        <taxon>Bacteria</taxon>
        <taxon>Pseudomonadati</taxon>
        <taxon>Pseudomonadota</taxon>
        <taxon>Gammaproteobacteria</taxon>
        <taxon>Alteromonadales</taxon>
        <taxon>Colwelliaceae</taxon>
        <taxon>Thalassotalea</taxon>
    </lineage>
</organism>
<dbReference type="Gene3D" id="3.30.420.380">
    <property type="match status" value="1"/>
</dbReference>
<sequence length="301" mass="33990">MTIITRISQLFSKTESSDVIGVSLRQQDVGFCIVSSEKSTYCGKQLVVDGRYHDVFNHLVKEHNVSGDCHLVLSAKYNQTVQVEKPQVPAEEINAAVKWQIKDLVSIAPDDMIVDYYDTPNLAGGVEKINVVCANKHELSQYVEHLNAQQLNVKTITIEEFAFASLMPVQNDAKLLVCKQPGEDMLVLIVKEGCLYFFRRIRGLEQIEHNTQEELALGVIDSLSLEIQRSTDYFERQLKQAPIRSIEVLVPMENEAYLARRLAENTNVAVNLFAMPEGYAEHREDAVCIGATMLHHQVEQK</sequence>
<evidence type="ECO:0008006" key="3">
    <source>
        <dbReference type="Google" id="ProtNLM"/>
    </source>
</evidence>
<reference evidence="1 2" key="1">
    <citation type="submission" date="2023-03" db="EMBL/GenBank/DDBJ databases">
        <title>Draft genome sequence of Thalassotalea insulae KCTC 62186T.</title>
        <authorList>
            <person name="Sawabe T."/>
        </authorList>
    </citation>
    <scope>NUCLEOTIDE SEQUENCE [LARGE SCALE GENOMIC DNA]</scope>
    <source>
        <strain evidence="1 2">KCTC 62186</strain>
    </source>
</reference>
<accession>A0ABQ6GPR7</accession>
<protein>
    <recommendedName>
        <fullName evidence="3">MSHA biogenesis protein MshI</fullName>
    </recommendedName>
</protein>
<dbReference type="RefSeq" id="WP_284243770.1">
    <property type="nucleotide sequence ID" value="NZ_BSST01000001.1"/>
</dbReference>
<dbReference type="SUPFAM" id="SSF53067">
    <property type="entry name" value="Actin-like ATPase domain"/>
    <property type="match status" value="1"/>
</dbReference>
<dbReference type="Proteomes" id="UP001157186">
    <property type="component" value="Unassembled WGS sequence"/>
</dbReference>
<evidence type="ECO:0000313" key="1">
    <source>
        <dbReference type="EMBL" id="GLX77876.1"/>
    </source>
</evidence>
<dbReference type="EMBL" id="BSST01000001">
    <property type="protein sequence ID" value="GLX77876.1"/>
    <property type="molecule type" value="Genomic_DNA"/>
</dbReference>
<keyword evidence="2" id="KW-1185">Reference proteome</keyword>
<name>A0ABQ6GPR7_9GAMM</name>
<comment type="caution">
    <text evidence="1">The sequence shown here is derived from an EMBL/GenBank/DDBJ whole genome shotgun (WGS) entry which is preliminary data.</text>
</comment>
<gene>
    <name evidence="1" type="ORF">tinsulaeT_12160</name>
</gene>
<dbReference type="InterPro" id="IPR043129">
    <property type="entry name" value="ATPase_NBD"/>
</dbReference>